<dbReference type="Pfam" id="PF11583">
    <property type="entry name" value="AurF"/>
    <property type="match status" value="1"/>
</dbReference>
<evidence type="ECO:0000313" key="1">
    <source>
        <dbReference type="EMBL" id="XBP94822.1"/>
    </source>
</evidence>
<dbReference type="AlphaFoldDB" id="A0AAU7MB39"/>
<protein>
    <submittedName>
        <fullName evidence="1">Diiron oxygenase</fullName>
    </submittedName>
</protein>
<name>A0AAU7MB39_9ACTN</name>
<dbReference type="InterPro" id="IPR025859">
    <property type="entry name" value="AurF/CmlI"/>
</dbReference>
<dbReference type="InterPro" id="IPR009078">
    <property type="entry name" value="Ferritin-like_SF"/>
</dbReference>
<dbReference type="EMBL" id="CP157762">
    <property type="protein sequence ID" value="XBP94822.1"/>
    <property type="molecule type" value="Genomic_DNA"/>
</dbReference>
<dbReference type="InterPro" id="IPR012348">
    <property type="entry name" value="RNR-like"/>
</dbReference>
<reference evidence="1" key="1">
    <citation type="submission" date="2024-01" db="EMBL/GenBank/DDBJ databases">
        <title>The genome sequence of Micromonospora mangrovi CCTCC AA 2012012.</title>
        <authorList>
            <person name="Gao J."/>
        </authorList>
    </citation>
    <scope>NUCLEOTIDE SEQUENCE</scope>
    <source>
        <strain evidence="1">CCTCC AA 2012012</strain>
    </source>
</reference>
<accession>A0AAU7MB39</accession>
<organism evidence="1">
    <name type="scientific">Micromonospora sp. CCTCC AA 2012012</name>
    <dbReference type="NCBI Taxonomy" id="3111921"/>
    <lineage>
        <taxon>Bacteria</taxon>
        <taxon>Bacillati</taxon>
        <taxon>Actinomycetota</taxon>
        <taxon>Actinomycetes</taxon>
        <taxon>Micromonosporales</taxon>
        <taxon>Micromonosporaceae</taxon>
        <taxon>Micromonospora</taxon>
    </lineage>
</organism>
<proteinExistence type="predicted"/>
<evidence type="ECO:0000313" key="2">
    <source>
        <dbReference type="EMBL" id="XCH75525.1"/>
    </source>
</evidence>
<sequence>MTTTTKSPDRFAAVLERLTQKSVNDHYNPYTHFDWPDSLPEEAYWMSPSLLSIHGTELESELTEAQKMALSKWESINFYSMNVHGIRELLTEVIDRIHTRGFEEASEFFHHFIGEENEHMWFFAEFCLRYGGKLYSTLRLKGESEQQSDLANFLVFSRILLFEELVDHYNTTMANDELLHDTIREINRVHHRDESRHIAFGRELVSMLYERARPAMTEQQRGEVESYLKDYIAVILNSFCSSVVYRDAGLGHIAGLRSRVLAHPGRKAAVKLAVRKPMGFFVKQGIFTDHTIPGL</sequence>
<gene>
    <name evidence="2" type="ORF">ABUL08_05390</name>
    <name evidence="1" type="ORF">VK199_05345</name>
</gene>
<dbReference type="SUPFAM" id="SSF47240">
    <property type="entry name" value="Ferritin-like"/>
    <property type="match status" value="1"/>
</dbReference>
<dbReference type="EMBL" id="CP159342">
    <property type="protein sequence ID" value="XCH75525.1"/>
    <property type="molecule type" value="Genomic_DNA"/>
</dbReference>
<dbReference type="Gene3D" id="1.10.620.20">
    <property type="entry name" value="Ribonucleotide Reductase, subunit A"/>
    <property type="match status" value="1"/>
</dbReference>
<reference evidence="2" key="2">
    <citation type="submission" date="2024-06" db="EMBL/GenBank/DDBJ databases">
        <title>Micromonospora mangrovi CCTCC AA 2012012 genome sequences.</title>
        <authorList>
            <person name="Gao J."/>
        </authorList>
    </citation>
    <scope>NUCLEOTIDE SEQUENCE</scope>
    <source>
        <strain evidence="2">CCTCC AA 2012012</strain>
    </source>
</reference>
<dbReference type="GO" id="GO:0016491">
    <property type="term" value="F:oxidoreductase activity"/>
    <property type="evidence" value="ECO:0007669"/>
    <property type="project" value="InterPro"/>
</dbReference>
<dbReference type="RefSeq" id="WP_350935080.1">
    <property type="nucleotide sequence ID" value="NZ_CP157762.1"/>
</dbReference>